<keyword evidence="2" id="KW-1133">Transmembrane helix</keyword>
<feature type="compositionally biased region" description="Acidic residues" evidence="1">
    <location>
        <begin position="277"/>
        <end position="307"/>
    </location>
</feature>
<evidence type="ECO:0000256" key="2">
    <source>
        <dbReference type="SAM" id="Phobius"/>
    </source>
</evidence>
<dbReference type="RefSeq" id="WP_157322929.1">
    <property type="nucleotide sequence ID" value="NZ_BMFX01000006.1"/>
</dbReference>
<evidence type="ECO:0000313" key="4">
    <source>
        <dbReference type="EMBL" id="MVT26212.1"/>
    </source>
</evidence>
<feature type="compositionally biased region" description="Low complexity" evidence="1">
    <location>
        <begin position="102"/>
        <end position="127"/>
    </location>
</feature>
<keyword evidence="2" id="KW-0812">Transmembrane</keyword>
<evidence type="ECO:0000313" key="5">
    <source>
        <dbReference type="Proteomes" id="UP000460157"/>
    </source>
</evidence>
<feature type="region of interest" description="Disordered" evidence="1">
    <location>
        <begin position="261"/>
        <end position="307"/>
    </location>
</feature>
<comment type="caution">
    <text evidence="4">The sequence shown here is derived from an EMBL/GenBank/DDBJ whole genome shotgun (WGS) entry which is preliminary data.</text>
</comment>
<evidence type="ECO:0000259" key="3">
    <source>
        <dbReference type="Pfam" id="PF25591"/>
    </source>
</evidence>
<dbReference type="InterPro" id="IPR057893">
    <property type="entry name" value="LRV_2"/>
</dbReference>
<dbReference type="OrthoDB" id="5179995at2"/>
<feature type="transmembrane region" description="Helical" evidence="2">
    <location>
        <begin position="231"/>
        <end position="255"/>
    </location>
</feature>
<feature type="region of interest" description="Disordered" evidence="1">
    <location>
        <begin position="68"/>
        <end position="89"/>
    </location>
</feature>
<protein>
    <recommendedName>
        <fullName evidence="3">Leucine rich repeat variant domain-containing protein</fullName>
    </recommendedName>
</protein>
<keyword evidence="2" id="KW-0472">Membrane</keyword>
<feature type="region of interest" description="Disordered" evidence="1">
    <location>
        <begin position="102"/>
        <end position="163"/>
    </location>
</feature>
<proteinExistence type="predicted"/>
<gene>
    <name evidence="4" type="ORF">GNZ21_07545</name>
</gene>
<dbReference type="EMBL" id="WRPM01000051">
    <property type="protein sequence ID" value="MVT26212.1"/>
    <property type="molecule type" value="Genomic_DNA"/>
</dbReference>
<feature type="compositionally biased region" description="Basic and acidic residues" evidence="1">
    <location>
        <begin position="128"/>
        <end position="138"/>
    </location>
</feature>
<organism evidence="4 5">
    <name type="scientific">Nesterenkonia alkaliphila</name>
    <dbReference type="NCBI Taxonomy" id="1463631"/>
    <lineage>
        <taxon>Bacteria</taxon>
        <taxon>Bacillati</taxon>
        <taxon>Actinomycetota</taxon>
        <taxon>Actinomycetes</taxon>
        <taxon>Micrococcales</taxon>
        <taxon>Micrococcaceae</taxon>
        <taxon>Nesterenkonia</taxon>
    </lineage>
</organism>
<dbReference type="AlphaFoldDB" id="A0A7K1UIK8"/>
<evidence type="ECO:0000256" key="1">
    <source>
        <dbReference type="SAM" id="MobiDB-lite"/>
    </source>
</evidence>
<sequence length="518" mass="54125">MTDSDDLEALAANPHTDWDVLHWIAENHPELRAVVAANPGTYQELVDALGSLGDPEIDAAIAQREAAGGVAGGVAEPPPDPHPMAGMWDTAPGAYAITEAEQAPTPGTPETAEPSAPETVEPSAPEPVMDHREEHSVDPDDPEPEGEPADPESAGIPEGEQQDHAEAELAALEGAYEPHEVLAAVEPVVEPAVEPEPAPAQMEAAAEVPEGYYGETPGAHQEARPKRELPLLPIAAVLLGLIGVGAVIGLLVLLLGGDDEQPAADDTPEPQPTQAPAEDEAEEEEPEEADPAEGEEPGEDQESPAVDEEALAQARTAVEELGENPSCETGEDAGVVAAFLSAAGSEQDFPGDDDAALLESTFESIQSQCSPTAAAAIFESARSGPQAPEEGQGEALSTVGTDWVTRGINDLRGAEEVSSFTAQGGNVECEFSDGVTCTVYSTTVEPCDEGATYRMTVEGVEVDCGAHLEPGEREQSLSENDAATDGFLVCQELSDRLTCFNTVEVFGFEMSNTGHYTW</sequence>
<name>A0A7K1UIK8_9MICC</name>
<dbReference type="Proteomes" id="UP000460157">
    <property type="component" value="Unassembled WGS sequence"/>
</dbReference>
<accession>A0A7K1UIK8</accession>
<reference evidence="4 5" key="1">
    <citation type="submission" date="2019-12" db="EMBL/GenBank/DDBJ databases">
        <title>Nesterenkonia muleiensis sp. nov., a novel actinobacterium isolated from sap of Populus euphratica.</title>
        <authorList>
            <person name="Wang R."/>
        </authorList>
    </citation>
    <scope>NUCLEOTIDE SEQUENCE [LARGE SCALE GENOMIC DNA]</scope>
    <source>
        <strain evidence="4 5">F10</strain>
    </source>
</reference>
<dbReference type="Pfam" id="PF25591">
    <property type="entry name" value="LRV_2"/>
    <property type="match status" value="1"/>
</dbReference>
<feature type="compositionally biased region" description="Acidic residues" evidence="1">
    <location>
        <begin position="139"/>
        <end position="150"/>
    </location>
</feature>
<feature type="domain" description="Leucine rich repeat variant" evidence="3">
    <location>
        <begin position="6"/>
        <end position="64"/>
    </location>
</feature>
<keyword evidence="5" id="KW-1185">Reference proteome</keyword>